<evidence type="ECO:0000256" key="2">
    <source>
        <dbReference type="SAM" id="MobiDB-lite"/>
    </source>
</evidence>
<evidence type="ECO:0000256" key="3">
    <source>
        <dbReference type="SAM" id="Phobius"/>
    </source>
</evidence>
<name>A0A914WQ73_9BILA</name>
<dbReference type="AlphaFoldDB" id="A0A914WQ73"/>
<sequence>MGEKLRIGLDTSLLNSGYSMPFADKTARPGLEIEECDVLMKSLNWAYELIIYSDEMGSISSDVNNSTGMQGDLAKGKLDMICSRLRMTDERKHAFDFAYPLAFTVKQVYIIKNTLIEGSDEQRFILKPFSTTVWFVLLVVIFGVVLFFAAVRLTFAANAIIHALKSGAWFTVQIMMGFEDEVIERRHLGEELLILIWIVVWERLILELYQSEMTGFLTIPDSFILPFQNFDGFLSQLRSGRFRMLNPQTGRVPECPLTFGNCAEVFNEIYQTYQPMVGPDSIIDSIKEKVVAVQWYTIDRVPQAVSLWLEIWSDIDIFAIRDDQVQVAPVGFAFRKGFGRLREVDEAVIRMLPAFERISRRYSPPYPAAVLTPPVQVTIVTEFANQFQEMKLRNQQLQSSLDLAEDEAKKNQDTVKKLLDDIERTRKYISGTDIIKDERDAAIRNQDRLQEELKKMEERMERSREAWESAQHELRQHQMKVGELDSTLRQKDLHTQAANTEFRAFKETLATLLSENYSLLPPTEDAIKERIRHLMMNKQDINRVTNQLDDKVKELSSQLEEQAKLHKNAVGRARKAEETVDRLHHQLKGAEGELTATDILKEGLQGEKFKYQRFLEQMAEVMKLESVAKDLGVALNGESLLARAEQLVRFEEEMVGKRNTQLNNTHRQLKDAKRELETKDTHLDLLRKKLLTLESDASVKAERDWEEVVEDNRKLARQVEKLSKQLHDNKQTVHAMKSESAENKSLKMTVEEQRRLLRDMERKLKEFDDLRERQARKIATLHSVKNQTEADASHGLKVTESTIQSLSNELQRLKLRTEELQKREKQLVDLRTVIARMLGLDISTLAVPDYEIISRLEKIIEGAHESVLEWNKMPAGRQANGVRAGNVDASNHYKRAYVMGAESQRRRDTSRTRPATSAGGRWK</sequence>
<evidence type="ECO:0000256" key="1">
    <source>
        <dbReference type="SAM" id="Coils"/>
    </source>
</evidence>
<dbReference type="PANTHER" id="PTHR18863">
    <property type="entry name" value="TSEC-2-RELATED"/>
    <property type="match status" value="1"/>
</dbReference>
<feature type="domain" description="Solute-binding protein family 3/N-terminal" evidence="4">
    <location>
        <begin position="65"/>
        <end position="390"/>
    </location>
</feature>
<reference evidence="6" key="1">
    <citation type="submission" date="2022-11" db="UniProtKB">
        <authorList>
            <consortium name="WormBaseParasite"/>
        </authorList>
    </citation>
    <scope>IDENTIFICATION</scope>
</reference>
<feature type="coiled-coil region" evidence="1">
    <location>
        <begin position="387"/>
        <end position="473"/>
    </location>
</feature>
<dbReference type="PANTHER" id="PTHR18863:SF6">
    <property type="entry name" value="COILED-COIL DOMAIN-CONTAINING PROTEIN 170"/>
    <property type="match status" value="1"/>
</dbReference>
<evidence type="ECO:0000259" key="4">
    <source>
        <dbReference type="Pfam" id="PF00497"/>
    </source>
</evidence>
<accession>A0A914WQ73</accession>
<dbReference type="Pfam" id="PF00497">
    <property type="entry name" value="SBP_bac_3"/>
    <property type="match status" value="1"/>
</dbReference>
<feature type="coiled-coil region" evidence="1">
    <location>
        <begin position="659"/>
        <end position="830"/>
    </location>
</feature>
<keyword evidence="1" id="KW-0175">Coiled coil</keyword>
<keyword evidence="3" id="KW-0472">Membrane</keyword>
<keyword evidence="5" id="KW-1185">Reference proteome</keyword>
<evidence type="ECO:0000313" key="6">
    <source>
        <dbReference type="WBParaSite" id="PSAMB.scaffold4size155531.g224.t1"/>
    </source>
</evidence>
<dbReference type="InterPro" id="IPR001638">
    <property type="entry name" value="Solute-binding_3/MltF_N"/>
</dbReference>
<proteinExistence type="predicted"/>
<dbReference type="Gene3D" id="1.10.287.70">
    <property type="match status" value="1"/>
</dbReference>
<keyword evidence="3" id="KW-1133">Transmembrane helix</keyword>
<dbReference type="Gene3D" id="3.40.190.10">
    <property type="entry name" value="Periplasmic binding protein-like II"/>
    <property type="match status" value="1"/>
</dbReference>
<feature type="region of interest" description="Disordered" evidence="2">
    <location>
        <begin position="900"/>
        <end position="923"/>
    </location>
</feature>
<dbReference type="SUPFAM" id="SSF53850">
    <property type="entry name" value="Periplasmic binding protein-like II"/>
    <property type="match status" value="1"/>
</dbReference>
<dbReference type="Proteomes" id="UP000887566">
    <property type="component" value="Unplaced"/>
</dbReference>
<feature type="transmembrane region" description="Helical" evidence="3">
    <location>
        <begin position="133"/>
        <end position="155"/>
    </location>
</feature>
<keyword evidence="3" id="KW-0812">Transmembrane</keyword>
<dbReference type="InterPro" id="IPR039139">
    <property type="entry name" value="CCDC170-like"/>
</dbReference>
<organism evidence="5 6">
    <name type="scientific">Plectus sambesii</name>
    <dbReference type="NCBI Taxonomy" id="2011161"/>
    <lineage>
        <taxon>Eukaryota</taxon>
        <taxon>Metazoa</taxon>
        <taxon>Ecdysozoa</taxon>
        <taxon>Nematoda</taxon>
        <taxon>Chromadorea</taxon>
        <taxon>Plectida</taxon>
        <taxon>Plectina</taxon>
        <taxon>Plectoidea</taxon>
        <taxon>Plectidae</taxon>
        <taxon>Plectus</taxon>
    </lineage>
</organism>
<protein>
    <recommendedName>
        <fullName evidence="4">Solute-binding protein family 3/N-terminal domain-containing protein</fullName>
    </recommendedName>
</protein>
<dbReference type="WBParaSite" id="PSAMB.scaffold4size155531.g224.t1">
    <property type="protein sequence ID" value="PSAMB.scaffold4size155531.g224.t1"/>
    <property type="gene ID" value="PSAMB.scaffold4size155531.g224"/>
</dbReference>
<feature type="coiled-coil region" evidence="1">
    <location>
        <begin position="541"/>
        <end position="593"/>
    </location>
</feature>
<evidence type="ECO:0000313" key="5">
    <source>
        <dbReference type="Proteomes" id="UP000887566"/>
    </source>
</evidence>